<dbReference type="GO" id="GO:0005737">
    <property type="term" value="C:cytoplasm"/>
    <property type="evidence" value="ECO:0007669"/>
    <property type="project" value="InterPro"/>
</dbReference>
<feature type="domain" description="Glucose-6-phosphate isomerase prokaryote" evidence="7">
    <location>
        <begin position="29"/>
        <end position="184"/>
    </location>
</feature>
<keyword evidence="5" id="KW-0324">Glycolysis</keyword>
<organism evidence="8 9">
    <name type="scientific">Clostridium amylolyticum</name>
    <dbReference type="NCBI Taxonomy" id="1121298"/>
    <lineage>
        <taxon>Bacteria</taxon>
        <taxon>Bacillati</taxon>
        <taxon>Bacillota</taxon>
        <taxon>Clostridia</taxon>
        <taxon>Eubacteriales</taxon>
        <taxon>Clostridiaceae</taxon>
        <taxon>Clostridium</taxon>
    </lineage>
</organism>
<dbReference type="InterPro" id="IPR010551">
    <property type="entry name" value="G6P_isomerase_prok"/>
</dbReference>
<evidence type="ECO:0000256" key="1">
    <source>
        <dbReference type="ARBA" id="ARBA00004926"/>
    </source>
</evidence>
<dbReference type="STRING" id="1121298.SAMN05444401_0827"/>
<proteinExistence type="inferred from homology"/>
<name>A0A1M6BMB9_9CLOT</name>
<evidence type="ECO:0000256" key="2">
    <source>
        <dbReference type="ARBA" id="ARBA00006542"/>
    </source>
</evidence>
<evidence type="ECO:0000256" key="3">
    <source>
        <dbReference type="ARBA" id="ARBA00011952"/>
    </source>
</evidence>
<gene>
    <name evidence="8" type="ORF">SAMN05444401_0827</name>
</gene>
<accession>A0A1M6BMB9</accession>
<dbReference type="InterPro" id="IPR011051">
    <property type="entry name" value="RmlC_Cupin_sf"/>
</dbReference>
<evidence type="ECO:0000256" key="6">
    <source>
        <dbReference type="ARBA" id="ARBA00029321"/>
    </source>
</evidence>
<evidence type="ECO:0000313" key="8">
    <source>
        <dbReference type="EMBL" id="SHI49816.1"/>
    </source>
</evidence>
<dbReference type="AlphaFoldDB" id="A0A1M6BMB9"/>
<keyword evidence="8" id="KW-0413">Isomerase</keyword>
<dbReference type="OrthoDB" id="5592106at2"/>
<dbReference type="Gene3D" id="2.60.120.10">
    <property type="entry name" value="Jelly Rolls"/>
    <property type="match status" value="1"/>
</dbReference>
<dbReference type="EMBL" id="FQZO01000001">
    <property type="protein sequence ID" value="SHI49816.1"/>
    <property type="molecule type" value="Genomic_DNA"/>
</dbReference>
<evidence type="ECO:0000313" key="9">
    <source>
        <dbReference type="Proteomes" id="UP000184080"/>
    </source>
</evidence>
<sequence length="190" mass="22169">MDFIREPKAIQKFWDDFELSGQKVQWRQKMIRECINVYKNNDAINDFGDQIAYRVANQNLNRESFVKGNLQWGITYINPFTVDGECAMTSGHYHDDSDCDEYYYGLGGTGFLLFWDGMEDFYAEKIYKGSLHYINGHYAHRIINSGDTLLAVAACSLPSSKQNHKRIEENGFPYRCYKENGQIIWKVQKL</sequence>
<dbReference type="EC" id="5.3.1.9" evidence="3"/>
<comment type="pathway">
    <text evidence="1">Carbohydrate degradation; glycolysis; D-glyceraldehyde 3-phosphate and glycerone phosphate from D-glucose: step 2/4.</text>
</comment>
<dbReference type="UniPathway" id="UPA00109">
    <property type="reaction ID" value="UER00181"/>
</dbReference>
<dbReference type="RefSeq" id="WP_073003919.1">
    <property type="nucleotide sequence ID" value="NZ_FQZO01000001.1"/>
</dbReference>
<evidence type="ECO:0000256" key="4">
    <source>
        <dbReference type="ARBA" id="ARBA00022432"/>
    </source>
</evidence>
<dbReference type="SUPFAM" id="SSF51182">
    <property type="entry name" value="RmlC-like cupins"/>
    <property type="match status" value="1"/>
</dbReference>
<dbReference type="GO" id="GO:0006096">
    <property type="term" value="P:glycolytic process"/>
    <property type="evidence" value="ECO:0007669"/>
    <property type="project" value="UniProtKB-UniPathway"/>
</dbReference>
<comment type="similarity">
    <text evidence="2">Belongs to the archaeal-type GPI family.</text>
</comment>
<dbReference type="GO" id="GO:0004347">
    <property type="term" value="F:glucose-6-phosphate isomerase activity"/>
    <property type="evidence" value="ECO:0007669"/>
    <property type="project" value="UniProtKB-EC"/>
</dbReference>
<dbReference type="CDD" id="cd02218">
    <property type="entry name" value="cupin_PGI"/>
    <property type="match status" value="1"/>
</dbReference>
<keyword evidence="9" id="KW-1185">Reference proteome</keyword>
<reference evidence="8 9" key="1">
    <citation type="submission" date="2016-11" db="EMBL/GenBank/DDBJ databases">
        <authorList>
            <person name="Jaros S."/>
            <person name="Januszkiewicz K."/>
            <person name="Wedrychowicz H."/>
        </authorList>
    </citation>
    <scope>NUCLEOTIDE SEQUENCE [LARGE SCALE GENOMIC DNA]</scope>
    <source>
        <strain evidence="8 9">DSM 21864</strain>
    </source>
</reference>
<dbReference type="Proteomes" id="UP000184080">
    <property type="component" value="Unassembled WGS sequence"/>
</dbReference>
<dbReference type="Pfam" id="PF06560">
    <property type="entry name" value="GPI"/>
    <property type="match status" value="1"/>
</dbReference>
<evidence type="ECO:0000256" key="5">
    <source>
        <dbReference type="ARBA" id="ARBA00023152"/>
    </source>
</evidence>
<keyword evidence="4" id="KW-0312">Gluconeogenesis</keyword>
<comment type="catalytic activity">
    <reaction evidence="6">
        <text>alpha-D-glucose 6-phosphate = beta-D-fructose 6-phosphate</text>
        <dbReference type="Rhea" id="RHEA:11816"/>
        <dbReference type="ChEBI" id="CHEBI:57634"/>
        <dbReference type="ChEBI" id="CHEBI:58225"/>
        <dbReference type="EC" id="5.3.1.9"/>
    </reaction>
</comment>
<protein>
    <recommendedName>
        <fullName evidence="3">glucose-6-phosphate isomerase</fullName>
        <ecNumber evidence="3">5.3.1.9</ecNumber>
    </recommendedName>
</protein>
<dbReference type="GO" id="GO:0006094">
    <property type="term" value="P:gluconeogenesis"/>
    <property type="evidence" value="ECO:0007669"/>
    <property type="project" value="UniProtKB-KW"/>
</dbReference>
<dbReference type="InterPro" id="IPR014710">
    <property type="entry name" value="RmlC-like_jellyroll"/>
</dbReference>
<evidence type="ECO:0000259" key="7">
    <source>
        <dbReference type="Pfam" id="PF06560"/>
    </source>
</evidence>